<dbReference type="GO" id="GO:0031267">
    <property type="term" value="F:small GTPase binding"/>
    <property type="evidence" value="ECO:0007669"/>
    <property type="project" value="InterPro"/>
</dbReference>
<feature type="region of interest" description="Disordered" evidence="1">
    <location>
        <begin position="72"/>
        <end position="98"/>
    </location>
</feature>
<sequence>MIGHKTEGSIRSSQSSSIPSNDSDFTHVDMMTDAEVEECFERMLTRRGIHDANARLKMSSFSVDKKRIMVAQDIQSESNTTQPTSRRGGTDKKIEEGKGPDYYVKKLSDTSKGVNVKIVSHLAVGLRTMPLSWVRQFIDMQGLQVITDLLTTLNKTKHRQV</sequence>
<dbReference type="InterPro" id="IPR051661">
    <property type="entry name" value="Actin_filament_regulator"/>
</dbReference>
<dbReference type="Proteomes" id="UP000242414">
    <property type="component" value="Unassembled WGS sequence"/>
</dbReference>
<dbReference type="PANTHER" id="PTHR47102:SF2">
    <property type="entry name" value="PROTEIN BNI1"/>
    <property type="match status" value="1"/>
</dbReference>
<dbReference type="GO" id="GO:0051017">
    <property type="term" value="P:actin filament bundle assembly"/>
    <property type="evidence" value="ECO:0007669"/>
    <property type="project" value="TreeGrafter"/>
</dbReference>
<dbReference type="GO" id="GO:0003779">
    <property type="term" value="F:actin binding"/>
    <property type="evidence" value="ECO:0007669"/>
    <property type="project" value="InterPro"/>
</dbReference>
<dbReference type="SUPFAM" id="SSF48371">
    <property type="entry name" value="ARM repeat"/>
    <property type="match status" value="1"/>
</dbReference>
<gene>
    <name evidence="3" type="ORF">BCV72DRAFT_101599</name>
</gene>
<organism evidence="3">
    <name type="scientific">Rhizopus microsporus var. microsporus</name>
    <dbReference type="NCBI Taxonomy" id="86635"/>
    <lineage>
        <taxon>Eukaryota</taxon>
        <taxon>Fungi</taxon>
        <taxon>Fungi incertae sedis</taxon>
        <taxon>Mucoromycota</taxon>
        <taxon>Mucoromycotina</taxon>
        <taxon>Mucoromycetes</taxon>
        <taxon>Mucorales</taxon>
        <taxon>Mucorineae</taxon>
        <taxon>Rhizopodaceae</taxon>
        <taxon>Rhizopus</taxon>
    </lineage>
</organism>
<dbReference type="AlphaFoldDB" id="A0A1X0R703"/>
<protein>
    <submittedName>
        <fullName evidence="3">Diaphanous GTPase-binding protein</fullName>
    </submittedName>
</protein>
<dbReference type="InterPro" id="IPR016024">
    <property type="entry name" value="ARM-type_fold"/>
</dbReference>
<dbReference type="PANTHER" id="PTHR47102">
    <property type="entry name" value="PROTEIN BNI1"/>
    <property type="match status" value="1"/>
</dbReference>
<dbReference type="GO" id="GO:1903475">
    <property type="term" value="P:mitotic actomyosin contractile ring assembly"/>
    <property type="evidence" value="ECO:0007669"/>
    <property type="project" value="TreeGrafter"/>
</dbReference>
<dbReference type="GO" id="GO:0043332">
    <property type="term" value="C:mating projection tip"/>
    <property type="evidence" value="ECO:0007669"/>
    <property type="project" value="TreeGrafter"/>
</dbReference>
<evidence type="ECO:0000313" key="3">
    <source>
        <dbReference type="EMBL" id="ORE07803.1"/>
    </source>
</evidence>
<evidence type="ECO:0000256" key="1">
    <source>
        <dbReference type="SAM" id="MobiDB-lite"/>
    </source>
</evidence>
<feature type="region of interest" description="Disordered" evidence="1">
    <location>
        <begin position="1"/>
        <end position="26"/>
    </location>
</feature>
<dbReference type="Pfam" id="PF06371">
    <property type="entry name" value="Drf_GBD"/>
    <property type="match status" value="1"/>
</dbReference>
<dbReference type="Gene3D" id="1.25.10.10">
    <property type="entry name" value="Leucine-rich Repeat Variant"/>
    <property type="match status" value="1"/>
</dbReference>
<proteinExistence type="predicted"/>
<dbReference type="InterPro" id="IPR010473">
    <property type="entry name" value="GTPase-bd"/>
</dbReference>
<dbReference type="InterPro" id="IPR011989">
    <property type="entry name" value="ARM-like"/>
</dbReference>
<dbReference type="GO" id="GO:0051016">
    <property type="term" value="P:barbed-end actin filament capping"/>
    <property type="evidence" value="ECO:0007669"/>
    <property type="project" value="TreeGrafter"/>
</dbReference>
<accession>A0A1X0R703</accession>
<dbReference type="SMART" id="SM01140">
    <property type="entry name" value="Drf_GBD"/>
    <property type="match status" value="1"/>
</dbReference>
<feature type="compositionally biased region" description="Basic and acidic residues" evidence="1">
    <location>
        <begin position="88"/>
        <end position="98"/>
    </location>
</feature>
<dbReference type="OrthoDB" id="1104827at2759"/>
<feature type="compositionally biased region" description="Polar residues" evidence="1">
    <location>
        <begin position="73"/>
        <end position="87"/>
    </location>
</feature>
<reference evidence="3" key="1">
    <citation type="journal article" date="2016" name="Proc. Natl. Acad. Sci. U.S.A.">
        <title>Lipid metabolic changes in an early divergent fungus govern the establishment of a mutualistic symbiosis with endobacteria.</title>
        <authorList>
            <person name="Lastovetsky O.A."/>
            <person name="Gaspar M.L."/>
            <person name="Mondo S.J."/>
            <person name="LaButti K.M."/>
            <person name="Sandor L."/>
            <person name="Grigoriev I.V."/>
            <person name="Henry S.A."/>
            <person name="Pawlowska T.E."/>
        </authorList>
    </citation>
    <scope>NUCLEOTIDE SEQUENCE [LARGE SCALE GENOMIC DNA]</scope>
    <source>
        <strain evidence="3">ATCC 52814</strain>
    </source>
</reference>
<dbReference type="EMBL" id="KV921898">
    <property type="protein sequence ID" value="ORE07803.1"/>
    <property type="molecule type" value="Genomic_DNA"/>
</dbReference>
<name>A0A1X0R703_RHIZD</name>
<dbReference type="GO" id="GO:0032153">
    <property type="term" value="C:cell division site"/>
    <property type="evidence" value="ECO:0007669"/>
    <property type="project" value="TreeGrafter"/>
</dbReference>
<dbReference type="VEuPathDB" id="FungiDB:BCV72DRAFT_101599"/>
<evidence type="ECO:0000259" key="2">
    <source>
        <dbReference type="SMART" id="SM01140"/>
    </source>
</evidence>
<feature type="compositionally biased region" description="Low complexity" evidence="1">
    <location>
        <begin position="9"/>
        <end position="23"/>
    </location>
</feature>
<feature type="domain" description="Formin GTPase-binding" evidence="2">
    <location>
        <begin position="28"/>
        <end position="161"/>
    </location>
</feature>